<dbReference type="InterPro" id="IPR029058">
    <property type="entry name" value="AB_hydrolase_fold"/>
</dbReference>
<gene>
    <name evidence="2" type="ORF">ACFQ3N_10480</name>
</gene>
<protein>
    <submittedName>
        <fullName evidence="2">Alpha/beta hydrolase</fullName>
    </submittedName>
</protein>
<sequence length="303" mass="34554">MENEFWLQMDDGVEVYVKKWSNETKKPNAIIQLAHGMVEHINRYSEFANFLVKHNIFVYGNDLRGHGKTGVKQGLLGYFAAKDGFEKTTNDLHVITKHIKTEHPNTPIILLGHSMGSFLVRNYIQTYSRNIDGVILSGTGYFPPLKSQAGKRLAALLPPKEESKLMNTLAFGSYNRKIKSKNSSFDWLSGDESAVQDYMDDPHSGFIPTARFFYDLMSGLIRMQDHQLNKSIRHDIPVLLISGDADPVGDYAKGIWKTAHLYQDAGLQDITTMLFENGRHELLNELNKDEVYETILSWVTKYY</sequence>
<accession>A0ABW3LKA5</accession>
<evidence type="ECO:0000313" key="3">
    <source>
        <dbReference type="Proteomes" id="UP001597040"/>
    </source>
</evidence>
<comment type="caution">
    <text evidence="2">The sequence shown here is derived from an EMBL/GenBank/DDBJ whole genome shotgun (WGS) entry which is preliminary data.</text>
</comment>
<dbReference type="EMBL" id="JBHTKJ010000026">
    <property type="protein sequence ID" value="MFD1038813.1"/>
    <property type="molecule type" value="Genomic_DNA"/>
</dbReference>
<dbReference type="PANTHER" id="PTHR11614">
    <property type="entry name" value="PHOSPHOLIPASE-RELATED"/>
    <property type="match status" value="1"/>
</dbReference>
<proteinExistence type="predicted"/>
<dbReference type="GO" id="GO:0016787">
    <property type="term" value="F:hydrolase activity"/>
    <property type="evidence" value="ECO:0007669"/>
    <property type="project" value="UniProtKB-KW"/>
</dbReference>
<dbReference type="InterPro" id="IPR051044">
    <property type="entry name" value="MAG_DAG_Lipase"/>
</dbReference>
<dbReference type="RefSeq" id="WP_390362143.1">
    <property type="nucleotide sequence ID" value="NZ_JBHTKJ010000026.1"/>
</dbReference>
<organism evidence="2 3">
    <name type="scientific">Virgibacillus byunsanensis</name>
    <dbReference type="NCBI Taxonomy" id="570945"/>
    <lineage>
        <taxon>Bacteria</taxon>
        <taxon>Bacillati</taxon>
        <taxon>Bacillota</taxon>
        <taxon>Bacilli</taxon>
        <taxon>Bacillales</taxon>
        <taxon>Bacillaceae</taxon>
        <taxon>Virgibacillus</taxon>
    </lineage>
</organism>
<reference evidence="3" key="1">
    <citation type="journal article" date="2019" name="Int. J. Syst. Evol. Microbiol.">
        <title>The Global Catalogue of Microorganisms (GCM) 10K type strain sequencing project: providing services to taxonomists for standard genome sequencing and annotation.</title>
        <authorList>
            <consortium name="The Broad Institute Genomics Platform"/>
            <consortium name="The Broad Institute Genome Sequencing Center for Infectious Disease"/>
            <person name="Wu L."/>
            <person name="Ma J."/>
        </authorList>
    </citation>
    <scope>NUCLEOTIDE SEQUENCE [LARGE SCALE GENOMIC DNA]</scope>
    <source>
        <strain evidence="3">CCUG 56754</strain>
    </source>
</reference>
<dbReference type="SUPFAM" id="SSF53474">
    <property type="entry name" value="alpha/beta-Hydrolases"/>
    <property type="match status" value="1"/>
</dbReference>
<evidence type="ECO:0000259" key="1">
    <source>
        <dbReference type="Pfam" id="PF12146"/>
    </source>
</evidence>
<dbReference type="Proteomes" id="UP001597040">
    <property type="component" value="Unassembled WGS sequence"/>
</dbReference>
<dbReference type="Gene3D" id="3.40.50.1820">
    <property type="entry name" value="alpha/beta hydrolase"/>
    <property type="match status" value="1"/>
</dbReference>
<keyword evidence="2" id="KW-0378">Hydrolase</keyword>
<name>A0ABW3LKA5_9BACI</name>
<dbReference type="Pfam" id="PF12146">
    <property type="entry name" value="Hydrolase_4"/>
    <property type="match status" value="1"/>
</dbReference>
<evidence type="ECO:0000313" key="2">
    <source>
        <dbReference type="EMBL" id="MFD1038813.1"/>
    </source>
</evidence>
<keyword evidence="3" id="KW-1185">Reference proteome</keyword>
<feature type="domain" description="Serine aminopeptidase S33" evidence="1">
    <location>
        <begin position="26"/>
        <end position="286"/>
    </location>
</feature>
<dbReference type="InterPro" id="IPR022742">
    <property type="entry name" value="Hydrolase_4"/>
</dbReference>